<accession>A0A396JIQ6</accession>
<name>A0A396JIQ6_MEDTR</name>
<dbReference type="AlphaFoldDB" id="A0A396JIQ6"/>
<gene>
    <name evidence="1" type="ORF">MtrunA17_Chr1g0146101</name>
</gene>
<dbReference type="EMBL" id="PSQE01000001">
    <property type="protein sequence ID" value="RHN76641.1"/>
    <property type="molecule type" value="Genomic_DNA"/>
</dbReference>
<dbReference type="Proteomes" id="UP000265566">
    <property type="component" value="Chromosome 1"/>
</dbReference>
<dbReference type="Gramene" id="rna0">
    <property type="protein sequence ID" value="RHN76641.1"/>
    <property type="gene ID" value="gene0"/>
</dbReference>
<evidence type="ECO:0000313" key="2">
    <source>
        <dbReference type="Proteomes" id="UP000265566"/>
    </source>
</evidence>
<proteinExistence type="predicted"/>
<comment type="caution">
    <text evidence="1">The sequence shown here is derived from an EMBL/GenBank/DDBJ whole genome shotgun (WGS) entry which is preliminary data.</text>
</comment>
<organism evidence="1 2">
    <name type="scientific">Medicago truncatula</name>
    <name type="common">Barrel medic</name>
    <name type="synonym">Medicago tribuloides</name>
    <dbReference type="NCBI Taxonomy" id="3880"/>
    <lineage>
        <taxon>Eukaryota</taxon>
        <taxon>Viridiplantae</taxon>
        <taxon>Streptophyta</taxon>
        <taxon>Embryophyta</taxon>
        <taxon>Tracheophyta</taxon>
        <taxon>Spermatophyta</taxon>
        <taxon>Magnoliopsida</taxon>
        <taxon>eudicotyledons</taxon>
        <taxon>Gunneridae</taxon>
        <taxon>Pentapetalae</taxon>
        <taxon>rosids</taxon>
        <taxon>fabids</taxon>
        <taxon>Fabales</taxon>
        <taxon>Fabaceae</taxon>
        <taxon>Papilionoideae</taxon>
        <taxon>50 kb inversion clade</taxon>
        <taxon>NPAAA clade</taxon>
        <taxon>Hologalegina</taxon>
        <taxon>IRL clade</taxon>
        <taxon>Trifolieae</taxon>
        <taxon>Medicago</taxon>
    </lineage>
</organism>
<sequence>MASSSAIPTIKINTNKSYVLKERIVFVPMNRLDVQIESPVDFDSLERNGIDIKGYFAAQQMIDYFKMLNRPSYINLVKDLWVRAEVFDRKDAEEEEAKLVKENPRFKGKSRTEMGLKPFKGTELRSAVMGMEVTITVETIAKACRCSNSGLFQVDAVKSQWEDKIIGVLLNGKAKTKSSEMSSVHRMLLKILSESMLQKCGGSDQLSLDHKVVLYCLASFEKINLPKYILHHMCWAIRESKKSCWNT</sequence>
<reference evidence="2" key="1">
    <citation type="journal article" date="2018" name="Nat. Plants">
        <title>Whole-genome landscape of Medicago truncatula symbiotic genes.</title>
        <authorList>
            <person name="Pecrix Y."/>
            <person name="Staton S.E."/>
            <person name="Sallet E."/>
            <person name="Lelandais-Briere C."/>
            <person name="Moreau S."/>
            <person name="Carrere S."/>
            <person name="Blein T."/>
            <person name="Jardinaud M.F."/>
            <person name="Latrasse D."/>
            <person name="Zouine M."/>
            <person name="Zahm M."/>
            <person name="Kreplak J."/>
            <person name="Mayjonade B."/>
            <person name="Satge C."/>
            <person name="Perez M."/>
            <person name="Cauet S."/>
            <person name="Marande W."/>
            <person name="Chantry-Darmon C."/>
            <person name="Lopez-Roques C."/>
            <person name="Bouchez O."/>
            <person name="Berard A."/>
            <person name="Debelle F."/>
            <person name="Munos S."/>
            <person name="Bendahmane A."/>
            <person name="Berges H."/>
            <person name="Niebel A."/>
            <person name="Buitink J."/>
            <person name="Frugier F."/>
            <person name="Benhamed M."/>
            <person name="Crespi M."/>
            <person name="Gouzy J."/>
            <person name="Gamas P."/>
        </authorList>
    </citation>
    <scope>NUCLEOTIDE SEQUENCE [LARGE SCALE GENOMIC DNA]</scope>
    <source>
        <strain evidence="2">cv. Jemalong A17</strain>
    </source>
</reference>
<protein>
    <submittedName>
        <fullName evidence="1">Uncharacterized protein</fullName>
    </submittedName>
</protein>
<evidence type="ECO:0000313" key="1">
    <source>
        <dbReference type="EMBL" id="RHN76641.1"/>
    </source>
</evidence>